<reference evidence="1 2" key="1">
    <citation type="submission" date="2019-06" db="EMBL/GenBank/DDBJ databases">
        <title>Sulfurimonas gotlandica sp. nov., a chemoautotrophic and psychrotolerant epsilonproteobacterium isolated from a pelagic redoxcline, and an emended description of the genus Sulfurimonas.</title>
        <authorList>
            <person name="Wang S."/>
            <person name="Jiang L."/>
            <person name="Shao Z."/>
        </authorList>
    </citation>
    <scope>NUCLEOTIDE SEQUENCE [LARGE SCALE GENOMIC DNA]</scope>
    <source>
        <strain evidence="1 2">S2-6</strain>
    </source>
</reference>
<accession>A0A7M1AYP6</accession>
<name>A0A7M1AYP6_9BACT</name>
<keyword evidence="2" id="KW-1185">Reference proteome</keyword>
<proteinExistence type="predicted"/>
<evidence type="ECO:0000313" key="2">
    <source>
        <dbReference type="Proteomes" id="UP000593719"/>
    </source>
</evidence>
<dbReference type="RefSeq" id="WP_193150967.1">
    <property type="nucleotide sequence ID" value="NZ_CP041235.1"/>
</dbReference>
<dbReference type="Proteomes" id="UP000593719">
    <property type="component" value="Chromosome"/>
</dbReference>
<gene>
    <name evidence="1" type="ORF">FJR45_01005</name>
</gene>
<organism evidence="1 2">
    <name type="scientific">Sulfurimonas sediminis</name>
    <dbReference type="NCBI Taxonomy" id="2590020"/>
    <lineage>
        <taxon>Bacteria</taxon>
        <taxon>Pseudomonadati</taxon>
        <taxon>Campylobacterota</taxon>
        <taxon>Epsilonproteobacteria</taxon>
        <taxon>Campylobacterales</taxon>
        <taxon>Sulfurimonadaceae</taxon>
        <taxon>Sulfurimonas</taxon>
    </lineage>
</organism>
<dbReference type="KEGG" id="ssei:FJR45_01005"/>
<evidence type="ECO:0000313" key="1">
    <source>
        <dbReference type="EMBL" id="QOP42609.1"/>
    </source>
</evidence>
<sequence length="84" mass="9696">MWHTKLQIAIIEKNAEEIDKLVSQMPKFETIEQMKSAASLIKEALKIVKQLKSETGKTLKKLRQHQEFLGTTSLMTHNKFDIIS</sequence>
<dbReference type="AlphaFoldDB" id="A0A7M1AYP6"/>
<protein>
    <submittedName>
        <fullName evidence="1">Uncharacterized protein</fullName>
    </submittedName>
</protein>
<dbReference type="EMBL" id="CP041235">
    <property type="protein sequence ID" value="QOP42609.1"/>
    <property type="molecule type" value="Genomic_DNA"/>
</dbReference>